<name>A0A366FLT5_9HYPH</name>
<keyword evidence="1" id="KW-0472">Membrane</keyword>
<feature type="transmembrane region" description="Helical" evidence="1">
    <location>
        <begin position="12"/>
        <end position="32"/>
    </location>
</feature>
<keyword evidence="4" id="KW-1185">Reference proteome</keyword>
<protein>
    <recommendedName>
        <fullName evidence="2">DUF6460 domain-containing protein</fullName>
    </recommendedName>
</protein>
<dbReference type="RefSeq" id="WP_113888905.1">
    <property type="nucleotide sequence ID" value="NZ_QNRK01000008.1"/>
</dbReference>
<dbReference type="OrthoDB" id="8480887at2"/>
<dbReference type="Pfam" id="PF20061">
    <property type="entry name" value="DUF6460"/>
    <property type="match status" value="1"/>
</dbReference>
<sequence>MSNSFVARFVGGSPMAVVLRLVVVSFVVGFLLDAFGLDPANLVGEVVRSARHVFEYGFANLREFGRMFLTGAMVVVPVWIVLRLLDAGRGR</sequence>
<dbReference type="InterPro" id="IPR045594">
    <property type="entry name" value="DUF6460"/>
</dbReference>
<evidence type="ECO:0000313" key="4">
    <source>
        <dbReference type="Proteomes" id="UP000253529"/>
    </source>
</evidence>
<accession>A0A366FLT5</accession>
<evidence type="ECO:0000313" key="3">
    <source>
        <dbReference type="EMBL" id="RBP15608.1"/>
    </source>
</evidence>
<reference evidence="3 4" key="1">
    <citation type="submission" date="2018-06" db="EMBL/GenBank/DDBJ databases">
        <title>Genomic Encyclopedia of Type Strains, Phase IV (KMG-IV): sequencing the most valuable type-strain genomes for metagenomic binning, comparative biology and taxonomic classification.</title>
        <authorList>
            <person name="Goeker M."/>
        </authorList>
    </citation>
    <scope>NUCLEOTIDE SEQUENCE [LARGE SCALE GENOMIC DNA]</scope>
    <source>
        <strain evidence="3 4">DSM 24875</strain>
    </source>
</reference>
<gene>
    <name evidence="3" type="ORF">DFR50_108165</name>
</gene>
<dbReference type="AlphaFoldDB" id="A0A366FLT5"/>
<dbReference type="EMBL" id="QNRK01000008">
    <property type="protein sequence ID" value="RBP15608.1"/>
    <property type="molecule type" value="Genomic_DNA"/>
</dbReference>
<comment type="caution">
    <text evidence="3">The sequence shown here is derived from an EMBL/GenBank/DDBJ whole genome shotgun (WGS) entry which is preliminary data.</text>
</comment>
<organism evidence="3 4">
    <name type="scientific">Roseiarcus fermentans</name>
    <dbReference type="NCBI Taxonomy" id="1473586"/>
    <lineage>
        <taxon>Bacteria</taxon>
        <taxon>Pseudomonadati</taxon>
        <taxon>Pseudomonadota</taxon>
        <taxon>Alphaproteobacteria</taxon>
        <taxon>Hyphomicrobiales</taxon>
        <taxon>Roseiarcaceae</taxon>
        <taxon>Roseiarcus</taxon>
    </lineage>
</organism>
<proteinExistence type="predicted"/>
<keyword evidence="1" id="KW-1133">Transmembrane helix</keyword>
<keyword evidence="1" id="KW-0812">Transmembrane</keyword>
<evidence type="ECO:0000259" key="2">
    <source>
        <dbReference type="Pfam" id="PF20061"/>
    </source>
</evidence>
<dbReference type="Proteomes" id="UP000253529">
    <property type="component" value="Unassembled WGS sequence"/>
</dbReference>
<feature type="domain" description="DUF6460" evidence="2">
    <location>
        <begin position="53"/>
        <end position="88"/>
    </location>
</feature>
<feature type="transmembrane region" description="Helical" evidence="1">
    <location>
        <begin position="64"/>
        <end position="85"/>
    </location>
</feature>
<evidence type="ECO:0000256" key="1">
    <source>
        <dbReference type="SAM" id="Phobius"/>
    </source>
</evidence>